<dbReference type="OrthoDB" id="2475704at2"/>
<keyword evidence="2" id="KW-1185">Reference proteome</keyword>
<protein>
    <submittedName>
        <fullName evidence="1">Uncharacterized protein</fullName>
    </submittedName>
</protein>
<gene>
    <name evidence="1" type="ORF">SAMN05216565_11166</name>
</gene>
<evidence type="ECO:0000313" key="2">
    <source>
        <dbReference type="Proteomes" id="UP000199159"/>
    </source>
</evidence>
<dbReference type="RefSeq" id="WP_090857560.1">
    <property type="nucleotide sequence ID" value="NZ_FNJU01000011.1"/>
</dbReference>
<name>A0A1H0WGB1_9BACI</name>
<reference evidence="2" key="1">
    <citation type="submission" date="2016-10" db="EMBL/GenBank/DDBJ databases">
        <authorList>
            <person name="Varghese N."/>
            <person name="Submissions S."/>
        </authorList>
    </citation>
    <scope>NUCLEOTIDE SEQUENCE [LARGE SCALE GENOMIC DNA]</scope>
    <source>
        <strain evidence="2">IBRC-M10078</strain>
    </source>
</reference>
<evidence type="ECO:0000313" key="1">
    <source>
        <dbReference type="EMBL" id="SDP89754.1"/>
    </source>
</evidence>
<sequence>MKIKDCRGYELEKEQPNTSEDFFNRSEVVYLDQNEERIFHVLYVRYFDEQLSEEMPYNNNSLFKVGDRQVTLKDVIGIVCLLSNPNFRNRKRVYINSLEELLSYFKGFDFDLLPKIFQTIEENKLFNIEPTMLYTTIK</sequence>
<dbReference type="Proteomes" id="UP000199159">
    <property type="component" value="Unassembled WGS sequence"/>
</dbReference>
<organism evidence="1 2">
    <name type="scientific">Litchfieldia salsa</name>
    <dbReference type="NCBI Taxonomy" id="930152"/>
    <lineage>
        <taxon>Bacteria</taxon>
        <taxon>Bacillati</taxon>
        <taxon>Bacillota</taxon>
        <taxon>Bacilli</taxon>
        <taxon>Bacillales</taxon>
        <taxon>Bacillaceae</taxon>
        <taxon>Litchfieldia</taxon>
    </lineage>
</organism>
<proteinExistence type="predicted"/>
<accession>A0A1H0WGB1</accession>
<dbReference type="EMBL" id="FNJU01000011">
    <property type="protein sequence ID" value="SDP89754.1"/>
    <property type="molecule type" value="Genomic_DNA"/>
</dbReference>
<dbReference type="STRING" id="930152.SAMN05216565_11166"/>
<dbReference type="AlphaFoldDB" id="A0A1H0WGB1"/>